<reference evidence="3 4" key="1">
    <citation type="journal article" date="2020" name="ISME J.">
        <title>Uncovering the hidden diversity of litter-decomposition mechanisms in mushroom-forming fungi.</title>
        <authorList>
            <person name="Floudas D."/>
            <person name="Bentzer J."/>
            <person name="Ahren D."/>
            <person name="Johansson T."/>
            <person name="Persson P."/>
            <person name="Tunlid A."/>
        </authorList>
    </citation>
    <scope>NUCLEOTIDE SEQUENCE [LARGE SCALE GENOMIC DNA]</scope>
    <source>
        <strain evidence="3 4">CBS 406.79</strain>
    </source>
</reference>
<dbReference type="PANTHER" id="PTHR31836:SF22">
    <property type="entry name" value="RLPA-LIKE PROTEIN DOUBLE-PSI BETA-BARREL DOMAIN-CONTAINING PROTEIN"/>
    <property type="match status" value="1"/>
</dbReference>
<organism evidence="3 4">
    <name type="scientific">Collybiopsis confluens</name>
    <dbReference type="NCBI Taxonomy" id="2823264"/>
    <lineage>
        <taxon>Eukaryota</taxon>
        <taxon>Fungi</taxon>
        <taxon>Dikarya</taxon>
        <taxon>Basidiomycota</taxon>
        <taxon>Agaricomycotina</taxon>
        <taxon>Agaricomycetes</taxon>
        <taxon>Agaricomycetidae</taxon>
        <taxon>Agaricales</taxon>
        <taxon>Marasmiineae</taxon>
        <taxon>Omphalotaceae</taxon>
        <taxon>Collybiopsis</taxon>
    </lineage>
</organism>
<dbReference type="PANTHER" id="PTHR31836">
    <property type="match status" value="1"/>
</dbReference>
<keyword evidence="1 2" id="KW-0732">Signal</keyword>
<dbReference type="Gene3D" id="2.40.40.10">
    <property type="entry name" value="RlpA-like domain"/>
    <property type="match status" value="1"/>
</dbReference>
<feature type="chain" id="PRO_5034491448" description="RlpA-like protein double-psi beta-barrel domain-containing protein" evidence="2">
    <location>
        <begin position="25"/>
        <end position="227"/>
    </location>
</feature>
<evidence type="ECO:0000313" key="4">
    <source>
        <dbReference type="Proteomes" id="UP000518752"/>
    </source>
</evidence>
<accession>A0A8H5I283</accession>
<dbReference type="EMBL" id="JAACJN010000001">
    <property type="protein sequence ID" value="KAF5393703.1"/>
    <property type="molecule type" value="Genomic_DNA"/>
</dbReference>
<dbReference type="CDD" id="cd22191">
    <property type="entry name" value="DPBB_RlpA_EXP_N-like"/>
    <property type="match status" value="1"/>
</dbReference>
<name>A0A8H5I283_9AGAR</name>
<dbReference type="SUPFAM" id="SSF50685">
    <property type="entry name" value="Barwin-like endoglucanases"/>
    <property type="match status" value="1"/>
</dbReference>
<comment type="caution">
    <text evidence="3">The sequence shown here is derived from an EMBL/GenBank/DDBJ whole genome shotgun (WGS) entry which is preliminary data.</text>
</comment>
<dbReference type="AlphaFoldDB" id="A0A8H5I283"/>
<evidence type="ECO:0008006" key="5">
    <source>
        <dbReference type="Google" id="ProtNLM"/>
    </source>
</evidence>
<protein>
    <recommendedName>
        <fullName evidence="5">RlpA-like protein double-psi beta-barrel domain-containing protein</fullName>
    </recommendedName>
</protein>
<proteinExistence type="predicted"/>
<sequence>MTLPSIFTVHFFFLFVFLFSHAHSSVIRPLARSSPDRLDNFRRAHSLGDSYKFDSRDGWTTINATNLRAPRNSPAVLESRSKKASDKGEASTSAKSSVLKVLSKIINGVTITWYTGHDLLNPSCWAQSVWAPTDESFVCALTMDGWQDKPKCFQFLQICNGPKKCVYVRVVDTCAGCAAGSQHVDLTKAAFSKLADLGTGTMSVSMRIVEDPLNSLWDVALWGPRIS</sequence>
<dbReference type="Proteomes" id="UP000518752">
    <property type="component" value="Unassembled WGS sequence"/>
</dbReference>
<dbReference type="InterPro" id="IPR051477">
    <property type="entry name" value="Expansin_CellWall"/>
</dbReference>
<evidence type="ECO:0000256" key="2">
    <source>
        <dbReference type="SAM" id="SignalP"/>
    </source>
</evidence>
<dbReference type="OrthoDB" id="406505at2759"/>
<feature type="signal peptide" evidence="2">
    <location>
        <begin position="1"/>
        <end position="24"/>
    </location>
</feature>
<keyword evidence="4" id="KW-1185">Reference proteome</keyword>
<gene>
    <name evidence="3" type="ORF">D9757_000117</name>
</gene>
<dbReference type="InterPro" id="IPR036908">
    <property type="entry name" value="RlpA-like_sf"/>
</dbReference>
<evidence type="ECO:0000313" key="3">
    <source>
        <dbReference type="EMBL" id="KAF5393703.1"/>
    </source>
</evidence>
<evidence type="ECO:0000256" key="1">
    <source>
        <dbReference type="ARBA" id="ARBA00022729"/>
    </source>
</evidence>